<keyword evidence="2" id="KW-1277">Toxin-antitoxin system</keyword>
<evidence type="ECO:0000313" key="3">
    <source>
        <dbReference type="EMBL" id="NJB88848.1"/>
    </source>
</evidence>
<evidence type="ECO:0000313" key="4">
    <source>
        <dbReference type="Proteomes" id="UP000535078"/>
    </source>
</evidence>
<dbReference type="RefSeq" id="WP_167919863.1">
    <property type="nucleotide sequence ID" value="NZ_JAATIT010000001.1"/>
</dbReference>
<organism evidence="3 4">
    <name type="scientific">Sphingopyxis italica</name>
    <dbReference type="NCBI Taxonomy" id="1129133"/>
    <lineage>
        <taxon>Bacteria</taxon>
        <taxon>Pseudomonadati</taxon>
        <taxon>Pseudomonadota</taxon>
        <taxon>Alphaproteobacteria</taxon>
        <taxon>Sphingomonadales</taxon>
        <taxon>Sphingomonadaceae</taxon>
        <taxon>Sphingopyxis</taxon>
    </lineage>
</organism>
<dbReference type="Pfam" id="PF05016">
    <property type="entry name" value="ParE_toxin"/>
    <property type="match status" value="1"/>
</dbReference>
<evidence type="ECO:0000256" key="2">
    <source>
        <dbReference type="ARBA" id="ARBA00022649"/>
    </source>
</evidence>
<evidence type="ECO:0000256" key="1">
    <source>
        <dbReference type="ARBA" id="ARBA00006226"/>
    </source>
</evidence>
<proteinExistence type="inferred from homology"/>
<sequence length="95" mass="11286">MTIYDLEFLPSARKEWDKLGTAAQRQFAKKLRERLHNPRVPSARLRDMADCYKIKLRKSGYRLVYRVLDERIIVQVIAIGKREHEEAYRAAAKRL</sequence>
<comment type="similarity">
    <text evidence="1">Belongs to the RelE toxin family.</text>
</comment>
<name>A0A7X6B8X1_9SPHN</name>
<dbReference type="InterPro" id="IPR007712">
    <property type="entry name" value="RelE/ParE_toxin"/>
</dbReference>
<dbReference type="InterPro" id="IPR035093">
    <property type="entry name" value="RelE/ParE_toxin_dom_sf"/>
</dbReference>
<accession>A0A7X6B8X1</accession>
<gene>
    <name evidence="3" type="ORF">GGR90_001000</name>
</gene>
<dbReference type="PANTHER" id="PTHR35601:SF1">
    <property type="entry name" value="TOXIN RELE"/>
    <property type="match status" value="1"/>
</dbReference>
<dbReference type="EMBL" id="JAATIT010000001">
    <property type="protein sequence ID" value="NJB88848.1"/>
    <property type="molecule type" value="Genomic_DNA"/>
</dbReference>
<dbReference type="AlphaFoldDB" id="A0A7X6B8X1"/>
<keyword evidence="4" id="KW-1185">Reference proteome</keyword>
<dbReference type="SUPFAM" id="SSF143011">
    <property type="entry name" value="RelE-like"/>
    <property type="match status" value="1"/>
</dbReference>
<dbReference type="Proteomes" id="UP000535078">
    <property type="component" value="Unassembled WGS sequence"/>
</dbReference>
<dbReference type="Gene3D" id="3.30.2310.20">
    <property type="entry name" value="RelE-like"/>
    <property type="match status" value="1"/>
</dbReference>
<dbReference type="PANTHER" id="PTHR35601">
    <property type="entry name" value="TOXIN RELE"/>
    <property type="match status" value="1"/>
</dbReference>
<protein>
    <submittedName>
        <fullName evidence="3">mRNA interferase RelE/StbE</fullName>
    </submittedName>
</protein>
<reference evidence="3 4" key="1">
    <citation type="submission" date="2020-03" db="EMBL/GenBank/DDBJ databases">
        <title>Genomic Encyclopedia of Type Strains, Phase IV (KMG-IV): sequencing the most valuable type-strain genomes for metagenomic binning, comparative biology and taxonomic classification.</title>
        <authorList>
            <person name="Goeker M."/>
        </authorList>
    </citation>
    <scope>NUCLEOTIDE SEQUENCE [LARGE SCALE GENOMIC DNA]</scope>
    <source>
        <strain evidence="3 4">DSM 25229</strain>
    </source>
</reference>
<comment type="caution">
    <text evidence="3">The sequence shown here is derived from an EMBL/GenBank/DDBJ whole genome shotgun (WGS) entry which is preliminary data.</text>
</comment>